<protein>
    <submittedName>
        <fullName evidence="2">Ferredoxin</fullName>
    </submittedName>
</protein>
<dbReference type="InterPro" id="IPR017900">
    <property type="entry name" value="4Fe4S_Fe_S_CS"/>
</dbReference>
<proteinExistence type="predicted"/>
<dbReference type="Pfam" id="PF12838">
    <property type="entry name" value="Fer4_7"/>
    <property type="match status" value="1"/>
</dbReference>
<dbReference type="SUPFAM" id="SSF54862">
    <property type="entry name" value="4Fe-4S ferredoxins"/>
    <property type="match status" value="1"/>
</dbReference>
<dbReference type="EMBL" id="FPHM01000221">
    <property type="protein sequence ID" value="SFV71271.1"/>
    <property type="molecule type" value="Genomic_DNA"/>
</dbReference>
<dbReference type="Gene3D" id="3.30.70.20">
    <property type="match status" value="1"/>
</dbReference>
<feature type="domain" description="4Fe-4S ferredoxin-type" evidence="1">
    <location>
        <begin position="35"/>
        <end position="71"/>
    </location>
</feature>
<evidence type="ECO:0000313" key="2">
    <source>
        <dbReference type="EMBL" id="SFV71271.1"/>
    </source>
</evidence>
<accession>A0A1W1D065</accession>
<feature type="domain" description="4Fe-4S ferredoxin-type" evidence="1">
    <location>
        <begin position="1"/>
        <end position="29"/>
    </location>
</feature>
<dbReference type="InterPro" id="IPR017896">
    <property type="entry name" value="4Fe4S_Fe-S-bd"/>
</dbReference>
<dbReference type="PROSITE" id="PS51379">
    <property type="entry name" value="4FE4S_FER_2"/>
    <property type="match status" value="2"/>
</dbReference>
<sequence>MAVIIGDTCINCAACIDECPVEAIVDEDDNPTDEEYYYVYPDKCVECVDHHDEPACATACPTEGCITWDMPFTEDHKEYFAGENYIDDLNYVMEDADAIMPVRDDISLEDRKNQKPVIED</sequence>
<dbReference type="AlphaFoldDB" id="A0A1W1D065"/>
<dbReference type="PROSITE" id="PS00198">
    <property type="entry name" value="4FE4S_FER_1"/>
    <property type="match status" value="1"/>
</dbReference>
<evidence type="ECO:0000259" key="1">
    <source>
        <dbReference type="PROSITE" id="PS51379"/>
    </source>
</evidence>
<gene>
    <name evidence="2" type="ORF">MNB_SV-13-45</name>
</gene>
<name>A0A1W1D065_9ZZZZ</name>
<organism evidence="2">
    <name type="scientific">hydrothermal vent metagenome</name>
    <dbReference type="NCBI Taxonomy" id="652676"/>
    <lineage>
        <taxon>unclassified sequences</taxon>
        <taxon>metagenomes</taxon>
        <taxon>ecological metagenomes</taxon>
    </lineage>
</organism>
<reference evidence="2" key="1">
    <citation type="submission" date="2016-10" db="EMBL/GenBank/DDBJ databases">
        <authorList>
            <person name="de Groot N.N."/>
        </authorList>
    </citation>
    <scope>NUCLEOTIDE SEQUENCE</scope>
</reference>